<feature type="repeat" description="WD" evidence="6">
    <location>
        <begin position="62"/>
        <end position="103"/>
    </location>
</feature>
<evidence type="ECO:0000313" key="8">
    <source>
        <dbReference type="Proteomes" id="UP000325577"/>
    </source>
</evidence>
<keyword evidence="8" id="KW-1185">Reference proteome</keyword>
<evidence type="ECO:0000256" key="2">
    <source>
        <dbReference type="ARBA" id="ARBA00022490"/>
    </source>
</evidence>
<evidence type="ECO:0000256" key="6">
    <source>
        <dbReference type="PROSITE-ProRule" id="PRU00221"/>
    </source>
</evidence>
<protein>
    <submittedName>
        <fullName evidence="7">Uncharacterized protein</fullName>
    </submittedName>
</protein>
<dbReference type="FunFam" id="2.130.10.10:FF:000087">
    <property type="entry name" value="WD repeat-containing protein 26 homolog"/>
    <property type="match status" value="1"/>
</dbReference>
<reference evidence="7 8" key="1">
    <citation type="submission" date="2019-09" db="EMBL/GenBank/DDBJ databases">
        <title>A chromosome-level genome assembly of the Chinese tupelo Nyssa sinensis.</title>
        <authorList>
            <person name="Yang X."/>
            <person name="Kang M."/>
            <person name="Yang Y."/>
            <person name="Xiong H."/>
            <person name="Wang M."/>
            <person name="Zhang Z."/>
            <person name="Wang Z."/>
            <person name="Wu H."/>
            <person name="Ma T."/>
            <person name="Liu J."/>
            <person name="Xi Z."/>
        </authorList>
    </citation>
    <scope>NUCLEOTIDE SEQUENCE [LARGE SCALE GENOMIC DNA]</scope>
    <source>
        <strain evidence="7">J267</strain>
        <tissue evidence="7">Leaf</tissue>
    </source>
</reference>
<sequence>MNRASKTGLDKESLDARAQTNRSLQGGIGLAQDQAAVAQPRSGRIAKAAGSFHRYIAHAQVLKEHSDEVWVLRFSHNGKYLASSSRDQSAIIWEVNVNGSVSLKHRLSCHQKPVSHVCWSPDDHQLLTCGVEEAVRLWDVSSGECLHVYEKDGLGLLSCAWSPDGKWILSGITDKSICMWDLDGKELECWKGQRTLRISDLEVTSDGKRIITICRESAILLFNWETKTEKFIEEDQTITSFLLSGDDKFLLVSLLNQEIHLWNIEDDIKLIAKYKGHKRSRFVVRCCFGGLEQAFVASGSEDSQVYIWQRSSGELIEALSGHSGAVNCVSWNPANPHMLASASDDRTIRIWGLNQLKMKKSKGGIHSNGVHYCNGGS</sequence>
<comment type="subunit">
    <text evidence="5">Interacts with RANBPM.</text>
</comment>
<dbReference type="InterPro" id="IPR051350">
    <property type="entry name" value="WD_repeat-ST_regulator"/>
</dbReference>
<dbReference type="SUPFAM" id="SSF50978">
    <property type="entry name" value="WD40 repeat-like"/>
    <property type="match status" value="1"/>
</dbReference>
<accession>A0A5J5BRV5</accession>
<comment type="subcellular location">
    <subcellularLocation>
        <location evidence="1">Cytoplasm</location>
    </subcellularLocation>
</comment>
<dbReference type="PANTHER" id="PTHR22838">
    <property type="entry name" value="WD REPEAT PROTEIN 26-RELATED"/>
    <property type="match status" value="1"/>
</dbReference>
<dbReference type="OrthoDB" id="972532at2759"/>
<keyword evidence="4" id="KW-0677">Repeat</keyword>
<dbReference type="Gene3D" id="2.130.10.10">
    <property type="entry name" value="YVTN repeat-like/Quinoprotein amine dehydrogenase"/>
    <property type="match status" value="2"/>
</dbReference>
<proteinExistence type="predicted"/>
<evidence type="ECO:0000256" key="4">
    <source>
        <dbReference type="ARBA" id="ARBA00022737"/>
    </source>
</evidence>
<dbReference type="InterPro" id="IPR019775">
    <property type="entry name" value="WD40_repeat_CS"/>
</dbReference>
<dbReference type="Proteomes" id="UP000325577">
    <property type="component" value="Linkage Group LG10"/>
</dbReference>
<keyword evidence="2" id="KW-0963">Cytoplasm</keyword>
<keyword evidence="3 6" id="KW-0853">WD repeat</keyword>
<gene>
    <name evidence="7" type="ORF">F0562_019609</name>
</gene>
<feature type="repeat" description="WD" evidence="6">
    <location>
        <begin position="149"/>
        <end position="183"/>
    </location>
</feature>
<dbReference type="PROSITE" id="PS50082">
    <property type="entry name" value="WD_REPEATS_2"/>
    <property type="match status" value="5"/>
</dbReference>
<dbReference type="EMBL" id="CM018033">
    <property type="protein sequence ID" value="KAA8544800.1"/>
    <property type="molecule type" value="Genomic_DNA"/>
</dbReference>
<dbReference type="GO" id="GO:0005737">
    <property type="term" value="C:cytoplasm"/>
    <property type="evidence" value="ECO:0007669"/>
    <property type="project" value="UniProtKB-SubCell"/>
</dbReference>
<feature type="repeat" description="WD" evidence="6">
    <location>
        <begin position="107"/>
        <end position="148"/>
    </location>
</feature>
<dbReference type="PRINTS" id="PR00320">
    <property type="entry name" value="GPROTEINBRPT"/>
</dbReference>
<dbReference type="InterPro" id="IPR001680">
    <property type="entry name" value="WD40_rpt"/>
</dbReference>
<organism evidence="7 8">
    <name type="scientific">Nyssa sinensis</name>
    <dbReference type="NCBI Taxonomy" id="561372"/>
    <lineage>
        <taxon>Eukaryota</taxon>
        <taxon>Viridiplantae</taxon>
        <taxon>Streptophyta</taxon>
        <taxon>Embryophyta</taxon>
        <taxon>Tracheophyta</taxon>
        <taxon>Spermatophyta</taxon>
        <taxon>Magnoliopsida</taxon>
        <taxon>eudicotyledons</taxon>
        <taxon>Gunneridae</taxon>
        <taxon>Pentapetalae</taxon>
        <taxon>asterids</taxon>
        <taxon>Cornales</taxon>
        <taxon>Nyssaceae</taxon>
        <taxon>Nyssa</taxon>
    </lineage>
</organism>
<dbReference type="AlphaFoldDB" id="A0A5J5BRV5"/>
<feature type="repeat" description="WD" evidence="6">
    <location>
        <begin position="319"/>
        <end position="361"/>
    </location>
</feature>
<dbReference type="InterPro" id="IPR020472">
    <property type="entry name" value="WD40_PAC1"/>
</dbReference>
<dbReference type="InterPro" id="IPR036322">
    <property type="entry name" value="WD40_repeat_dom_sf"/>
</dbReference>
<dbReference type="SMART" id="SM00320">
    <property type="entry name" value="WD40"/>
    <property type="match status" value="7"/>
</dbReference>
<dbReference type="PROSITE" id="PS50294">
    <property type="entry name" value="WD_REPEATS_REGION"/>
    <property type="match status" value="3"/>
</dbReference>
<evidence type="ECO:0000256" key="1">
    <source>
        <dbReference type="ARBA" id="ARBA00004496"/>
    </source>
</evidence>
<feature type="repeat" description="WD" evidence="6">
    <location>
        <begin position="295"/>
        <end position="318"/>
    </location>
</feature>
<dbReference type="CDD" id="cd00200">
    <property type="entry name" value="WD40"/>
    <property type="match status" value="1"/>
</dbReference>
<evidence type="ECO:0000256" key="3">
    <source>
        <dbReference type="ARBA" id="ARBA00022574"/>
    </source>
</evidence>
<dbReference type="PROSITE" id="PS00678">
    <property type="entry name" value="WD_REPEATS_1"/>
    <property type="match status" value="2"/>
</dbReference>
<dbReference type="InterPro" id="IPR015943">
    <property type="entry name" value="WD40/YVTN_repeat-like_dom_sf"/>
</dbReference>
<name>A0A5J5BRV5_9ASTE</name>
<dbReference type="Pfam" id="PF00400">
    <property type="entry name" value="WD40"/>
    <property type="match status" value="5"/>
</dbReference>
<evidence type="ECO:0000313" key="7">
    <source>
        <dbReference type="EMBL" id="KAA8544800.1"/>
    </source>
</evidence>
<dbReference type="PANTHER" id="PTHR22838:SF0">
    <property type="entry name" value="WD REPEAT-CONTAINING PROTEIN 26"/>
    <property type="match status" value="1"/>
</dbReference>
<evidence type="ECO:0000256" key="5">
    <source>
        <dbReference type="ARBA" id="ARBA00065067"/>
    </source>
</evidence>